<dbReference type="PANTHER" id="PTHR19139:SF39">
    <property type="entry name" value="LENS FIBER MAJOR INTRINSIC PROTEIN"/>
    <property type="match status" value="1"/>
</dbReference>
<dbReference type="Pfam" id="PF00230">
    <property type="entry name" value="MIP"/>
    <property type="match status" value="1"/>
</dbReference>
<dbReference type="Gene3D" id="1.20.1080.10">
    <property type="entry name" value="Glycerol uptake facilitator protein"/>
    <property type="match status" value="1"/>
</dbReference>
<dbReference type="InterPro" id="IPR034294">
    <property type="entry name" value="Aquaporin_transptr"/>
</dbReference>
<evidence type="ECO:0000256" key="11">
    <source>
        <dbReference type="ARBA" id="ARBA00034651"/>
    </source>
</evidence>
<dbReference type="InterPro" id="IPR022357">
    <property type="entry name" value="MIP_CS"/>
</dbReference>
<dbReference type="PRINTS" id="PR00783">
    <property type="entry name" value="MINTRINSICP"/>
</dbReference>
<evidence type="ECO:0000256" key="15">
    <source>
        <dbReference type="SAM" id="Phobius"/>
    </source>
</evidence>
<feature type="transmembrane region" description="Helical" evidence="15">
    <location>
        <begin position="89"/>
        <end position="111"/>
    </location>
</feature>
<protein>
    <recommendedName>
        <fullName evidence="12">Lens fiber major intrinsic protein</fullName>
    </recommendedName>
</protein>
<evidence type="ECO:0000256" key="2">
    <source>
        <dbReference type="ARBA" id="ARBA00004651"/>
    </source>
</evidence>
<keyword evidence="16" id="KW-1185">Reference proteome</keyword>
<keyword evidence="9 15" id="KW-1133">Transmembrane helix</keyword>
<name>A0ABM1KKI1_GEKJA</name>
<comment type="function">
    <text evidence="13">Aquaporins form homotetrameric transmembrane channels, with each monomer independently mediating water transport across the plasma membrane along its osmotic gradient. Specifically expressed in lens fiber cells, this aquaporin is crucial for maintaining lens water homeostasis and transparency. Beyond water permeability, it also acts as a cell-to-cell adhesion molecule, forming thin junctions between lens fiber cells that are essential for maintaining the ordered structure and transparency of the lens.</text>
</comment>
<feature type="non-terminal residue" evidence="17">
    <location>
        <position position="126"/>
    </location>
</feature>
<feature type="transmembrane region" description="Helical" evidence="15">
    <location>
        <begin position="15"/>
        <end position="38"/>
    </location>
</feature>
<evidence type="ECO:0000256" key="4">
    <source>
        <dbReference type="ARBA" id="ARBA00022448"/>
    </source>
</evidence>
<dbReference type="SUPFAM" id="SSF81338">
    <property type="entry name" value="Aquaporin-like"/>
    <property type="match status" value="1"/>
</dbReference>
<comment type="similarity">
    <text evidence="3 14">Belongs to the MIP/aquaporin (TC 1.A.8) family.</text>
</comment>
<dbReference type="PANTHER" id="PTHR19139">
    <property type="entry name" value="AQUAPORIN TRANSPORTER"/>
    <property type="match status" value="1"/>
</dbReference>
<evidence type="ECO:0000256" key="13">
    <source>
        <dbReference type="ARBA" id="ARBA00049624"/>
    </source>
</evidence>
<evidence type="ECO:0000256" key="8">
    <source>
        <dbReference type="ARBA" id="ARBA00022949"/>
    </source>
</evidence>
<organism evidence="16 17">
    <name type="scientific">Gekko japonicus</name>
    <name type="common">Schlegel's Japanese gecko</name>
    <dbReference type="NCBI Taxonomy" id="146911"/>
    <lineage>
        <taxon>Eukaryota</taxon>
        <taxon>Metazoa</taxon>
        <taxon>Chordata</taxon>
        <taxon>Craniata</taxon>
        <taxon>Vertebrata</taxon>
        <taxon>Euteleostomi</taxon>
        <taxon>Lepidosauria</taxon>
        <taxon>Squamata</taxon>
        <taxon>Bifurcata</taxon>
        <taxon>Gekkota</taxon>
        <taxon>Gekkonidae</taxon>
        <taxon>Gekkoninae</taxon>
        <taxon>Gekko</taxon>
    </lineage>
</organism>
<keyword evidence="10 15" id="KW-0472">Membrane</keyword>
<comment type="subcellular location">
    <subcellularLocation>
        <location evidence="1">Cell junction</location>
    </subcellularLocation>
    <subcellularLocation>
        <location evidence="2">Cell membrane</location>
        <topology evidence="2">Multi-pass membrane protein</topology>
    </subcellularLocation>
</comment>
<accession>A0ABM1KKI1</accession>
<dbReference type="RefSeq" id="XP_015274218.1">
    <property type="nucleotide sequence ID" value="XM_015418732.1"/>
</dbReference>
<dbReference type="Proteomes" id="UP000694871">
    <property type="component" value="Unplaced"/>
</dbReference>
<dbReference type="GeneID" id="107116742"/>
<evidence type="ECO:0000256" key="7">
    <source>
        <dbReference type="ARBA" id="ARBA00022692"/>
    </source>
</evidence>
<reference evidence="17" key="1">
    <citation type="submission" date="2025-08" db="UniProtKB">
        <authorList>
            <consortium name="RefSeq"/>
        </authorList>
    </citation>
    <scope>IDENTIFICATION</scope>
</reference>
<proteinExistence type="inferred from homology"/>
<keyword evidence="8" id="KW-0965">Cell junction</keyword>
<evidence type="ECO:0000256" key="1">
    <source>
        <dbReference type="ARBA" id="ARBA00004282"/>
    </source>
</evidence>
<sequence>MESTQTLPELFTAPFVKAVACEFVATVIFIFVALGAAFNWPSGQPSVLQIALAFGLTVATLIQAFGHISGTHVNPAVTIAFFVGNQISIFRLLFYVALQLMGAVVGAGLVYSLTPNKVRGTLALND</sequence>
<feature type="transmembrane region" description="Helical" evidence="15">
    <location>
        <begin position="50"/>
        <end position="69"/>
    </location>
</feature>
<comment type="catalytic activity">
    <reaction evidence="11">
        <text>H2O(in) = H2O(out)</text>
        <dbReference type="Rhea" id="RHEA:29667"/>
        <dbReference type="ChEBI" id="CHEBI:15377"/>
    </reaction>
</comment>
<evidence type="ECO:0000256" key="3">
    <source>
        <dbReference type="ARBA" id="ARBA00006175"/>
    </source>
</evidence>
<keyword evidence="7 14" id="KW-0812">Transmembrane</keyword>
<evidence type="ECO:0000313" key="16">
    <source>
        <dbReference type="Proteomes" id="UP000694871"/>
    </source>
</evidence>
<dbReference type="InterPro" id="IPR000425">
    <property type="entry name" value="MIP"/>
</dbReference>
<evidence type="ECO:0000256" key="10">
    <source>
        <dbReference type="ARBA" id="ARBA00023136"/>
    </source>
</evidence>
<gene>
    <name evidence="17" type="primary">LOC107116742</name>
</gene>
<dbReference type="InterPro" id="IPR023271">
    <property type="entry name" value="Aquaporin-like"/>
</dbReference>
<evidence type="ECO:0000256" key="9">
    <source>
        <dbReference type="ARBA" id="ARBA00022989"/>
    </source>
</evidence>
<evidence type="ECO:0000256" key="14">
    <source>
        <dbReference type="RuleBase" id="RU000477"/>
    </source>
</evidence>
<evidence type="ECO:0000313" key="17">
    <source>
        <dbReference type="RefSeq" id="XP_015274218.1"/>
    </source>
</evidence>
<evidence type="ECO:0000256" key="12">
    <source>
        <dbReference type="ARBA" id="ARBA00039782"/>
    </source>
</evidence>
<keyword evidence="5" id="KW-1003">Cell membrane</keyword>
<evidence type="ECO:0000256" key="5">
    <source>
        <dbReference type="ARBA" id="ARBA00022475"/>
    </source>
</evidence>
<keyword evidence="4 14" id="KW-0813">Transport</keyword>
<keyword evidence="6" id="KW-0273">Eye lens protein</keyword>
<dbReference type="PROSITE" id="PS00221">
    <property type="entry name" value="MIP"/>
    <property type="match status" value="1"/>
</dbReference>
<evidence type="ECO:0000256" key="6">
    <source>
        <dbReference type="ARBA" id="ARBA00022613"/>
    </source>
</evidence>